<organism evidence="1 2">
    <name type="scientific">Humidesulfovibrio mexicanus</name>
    <dbReference type="NCBI Taxonomy" id="147047"/>
    <lineage>
        <taxon>Bacteria</taxon>
        <taxon>Pseudomonadati</taxon>
        <taxon>Thermodesulfobacteriota</taxon>
        <taxon>Desulfovibrionia</taxon>
        <taxon>Desulfovibrionales</taxon>
        <taxon>Desulfovibrionaceae</taxon>
        <taxon>Humidesulfovibrio</taxon>
    </lineage>
</organism>
<dbReference type="AlphaFoldDB" id="A0A239CUN1"/>
<dbReference type="SUPFAM" id="SSF109604">
    <property type="entry name" value="HD-domain/PDEase-like"/>
    <property type="match status" value="1"/>
</dbReference>
<dbReference type="Proteomes" id="UP000198324">
    <property type="component" value="Unassembled WGS sequence"/>
</dbReference>
<reference evidence="1 2" key="1">
    <citation type="submission" date="2017-06" db="EMBL/GenBank/DDBJ databases">
        <authorList>
            <person name="Kim H.J."/>
            <person name="Triplett B.A."/>
        </authorList>
    </citation>
    <scope>NUCLEOTIDE SEQUENCE [LARGE SCALE GENOMIC DNA]</scope>
    <source>
        <strain evidence="1 2">DSM 13116</strain>
    </source>
</reference>
<dbReference type="EMBL" id="FZOC01000009">
    <property type="protein sequence ID" value="SNS23572.1"/>
    <property type="molecule type" value="Genomic_DNA"/>
</dbReference>
<evidence type="ECO:0000313" key="2">
    <source>
        <dbReference type="Proteomes" id="UP000198324"/>
    </source>
</evidence>
<evidence type="ECO:0008006" key="3">
    <source>
        <dbReference type="Google" id="ProtNLM"/>
    </source>
</evidence>
<proteinExistence type="predicted"/>
<keyword evidence="2" id="KW-1185">Reference proteome</keyword>
<evidence type="ECO:0000313" key="1">
    <source>
        <dbReference type="EMBL" id="SNS23572.1"/>
    </source>
</evidence>
<sequence length="254" mass="27977">MDPRILDIKRRAKEISAARPKTAFSTECAEELRHASNLFFDHPLMLRLQGDAIGFLNDVCGFGVAHGKRVAMDAAAIVLAEPCDLSPDDRRRAALLAAMAGLLHDAMNHEDEHPERGADLCLRLLRGYALTPEERVWIAQAVALHEADLPLAEAGPEAAHLICGAVHDADRFRFGPDIFAATMWEYCDCDEWPLEEIAQAFTKGADRAASCARSFRTEIGRRYGPALLDEGQALARRYAAMIRERLADGVPSNT</sequence>
<dbReference type="Gene3D" id="1.10.3210.10">
    <property type="entry name" value="Hypothetical protein af1432"/>
    <property type="match status" value="1"/>
</dbReference>
<dbReference type="RefSeq" id="WP_179217083.1">
    <property type="nucleotide sequence ID" value="NZ_FZOC01000009.1"/>
</dbReference>
<gene>
    <name evidence="1" type="ORF">SAMN04488503_3284</name>
</gene>
<name>A0A239CUN1_9BACT</name>
<accession>A0A239CUN1</accession>
<protein>
    <recommendedName>
        <fullName evidence="3">HD domain-containing protein</fullName>
    </recommendedName>
</protein>